<evidence type="ECO:0000256" key="1">
    <source>
        <dbReference type="SAM" id="MobiDB-lite"/>
    </source>
</evidence>
<keyword evidence="4" id="KW-1185">Reference proteome</keyword>
<keyword evidence="2" id="KW-1133">Transmembrane helix</keyword>
<evidence type="ECO:0000256" key="2">
    <source>
        <dbReference type="SAM" id="Phobius"/>
    </source>
</evidence>
<sequence length="284" mass="30678">MADQAGSTTLTIVLATVVPTGAIAIAVAVVVLCWWLPRRRRRRLRRLLFRRAITSPVDDEEIASWKTDRSGEKKPVPSDEMEKMLEPPLSPPFTAGDVEPRPSHRHAPSAASSSRKPPSLIVYQTRLSEDQGPASPPLAMTSTPGRVSVEVPVLARAPNARPGLTDEAIQGEEAFVCQARRQPSRLAKAPPPSRLSRHSRSKSSRATMSGGGHQHDLWYGQRLDQPRRSADQIGSMSAAMIPGPASTSSLRSSPSRSSMDEEILLGGLSPRPLISKSDIGRAIG</sequence>
<organism evidence="3 4">
    <name type="scientific">Ophiocordyceps unilateralis</name>
    <name type="common">Zombie-ant fungus</name>
    <name type="synonym">Torrubia unilateralis</name>
    <dbReference type="NCBI Taxonomy" id="268505"/>
    <lineage>
        <taxon>Eukaryota</taxon>
        <taxon>Fungi</taxon>
        <taxon>Dikarya</taxon>
        <taxon>Ascomycota</taxon>
        <taxon>Pezizomycotina</taxon>
        <taxon>Sordariomycetes</taxon>
        <taxon>Hypocreomycetidae</taxon>
        <taxon>Hypocreales</taxon>
        <taxon>Ophiocordycipitaceae</taxon>
        <taxon>Ophiocordyceps</taxon>
    </lineage>
</organism>
<feature type="compositionally biased region" description="Low complexity" evidence="1">
    <location>
        <begin position="108"/>
        <end position="118"/>
    </location>
</feature>
<name>A0A2A9P383_OPHUN</name>
<evidence type="ECO:0000313" key="4">
    <source>
        <dbReference type="Proteomes" id="UP000037136"/>
    </source>
</evidence>
<keyword evidence="2" id="KW-0472">Membrane</keyword>
<dbReference type="AlphaFoldDB" id="A0A2A9P383"/>
<feature type="transmembrane region" description="Helical" evidence="2">
    <location>
        <begin position="12"/>
        <end position="36"/>
    </location>
</feature>
<feature type="compositionally biased region" description="Low complexity" evidence="1">
    <location>
        <begin position="246"/>
        <end position="257"/>
    </location>
</feature>
<gene>
    <name evidence="3" type="ORF">XA68_18505</name>
</gene>
<proteinExistence type="predicted"/>
<feature type="region of interest" description="Disordered" evidence="1">
    <location>
        <begin position="60"/>
        <end position="118"/>
    </location>
</feature>
<dbReference type="OrthoDB" id="4120617at2759"/>
<feature type="region of interest" description="Disordered" evidence="1">
    <location>
        <begin position="179"/>
        <end position="261"/>
    </location>
</feature>
<evidence type="ECO:0000313" key="3">
    <source>
        <dbReference type="EMBL" id="PFH55360.1"/>
    </source>
</evidence>
<dbReference type="Proteomes" id="UP000037136">
    <property type="component" value="Unassembled WGS sequence"/>
</dbReference>
<protein>
    <submittedName>
        <fullName evidence="3">Uncharacterized protein</fullName>
    </submittedName>
</protein>
<accession>A0A2A9P383</accession>
<keyword evidence="2" id="KW-0812">Transmembrane</keyword>
<dbReference type="EMBL" id="LAZP02000969">
    <property type="protein sequence ID" value="PFH55360.1"/>
    <property type="molecule type" value="Genomic_DNA"/>
</dbReference>
<reference evidence="3 4" key="2">
    <citation type="journal article" date="2017" name="Sci. Rep.">
        <title>Ant-infecting Ophiocordyceps genomes reveal a high diversity of potential behavioral manipulation genes and a possible major role for enterotoxins.</title>
        <authorList>
            <person name="de Bekker C."/>
            <person name="Ohm R.A."/>
            <person name="Evans H.C."/>
            <person name="Brachmann A."/>
            <person name="Hughes D.P."/>
        </authorList>
    </citation>
    <scope>NUCLEOTIDE SEQUENCE [LARGE SCALE GENOMIC DNA]</scope>
    <source>
        <strain evidence="3 4">SC16a</strain>
    </source>
</reference>
<comment type="caution">
    <text evidence="3">The sequence shown here is derived from an EMBL/GenBank/DDBJ whole genome shotgun (WGS) entry which is preliminary data.</text>
</comment>
<feature type="compositionally biased region" description="Basic and acidic residues" evidence="1">
    <location>
        <begin position="66"/>
        <end position="85"/>
    </location>
</feature>
<reference evidence="3 4" key="1">
    <citation type="journal article" date="2015" name="BMC Genomics">
        <title>Gene expression during zombie ant biting behavior reflects the complexity underlying fungal parasitic behavioral manipulation.</title>
        <authorList>
            <person name="de Bekker C."/>
            <person name="Ohm R.A."/>
            <person name="Loreto R.G."/>
            <person name="Sebastian A."/>
            <person name="Albert I."/>
            <person name="Merrow M."/>
            <person name="Brachmann A."/>
            <person name="Hughes D.P."/>
        </authorList>
    </citation>
    <scope>NUCLEOTIDE SEQUENCE [LARGE SCALE GENOMIC DNA]</scope>
    <source>
        <strain evidence="3 4">SC16a</strain>
    </source>
</reference>